<keyword evidence="3" id="KW-1185">Reference proteome</keyword>
<organism evidence="2 3">
    <name type="scientific">Chlorella sorokiniana</name>
    <name type="common">Freshwater green alga</name>
    <dbReference type="NCBI Taxonomy" id="3076"/>
    <lineage>
        <taxon>Eukaryota</taxon>
        <taxon>Viridiplantae</taxon>
        <taxon>Chlorophyta</taxon>
        <taxon>core chlorophytes</taxon>
        <taxon>Trebouxiophyceae</taxon>
        <taxon>Chlorellales</taxon>
        <taxon>Chlorellaceae</taxon>
        <taxon>Chlorella clade</taxon>
        <taxon>Chlorella</taxon>
    </lineage>
</organism>
<evidence type="ECO:0000313" key="3">
    <source>
        <dbReference type="Proteomes" id="UP000239899"/>
    </source>
</evidence>
<accession>A0A2P6TVP0</accession>
<feature type="region of interest" description="Disordered" evidence="1">
    <location>
        <begin position="109"/>
        <end position="139"/>
    </location>
</feature>
<name>A0A2P6TVP0_CHLSO</name>
<dbReference type="OrthoDB" id="550718at2759"/>
<sequence length="198" mass="21319">MAVRHRLRRQLRALTSFLDPLSAAAIRPGAPLEALREVEAALQMPLPWQLFELYRFCDGQSPERGGIQFLDAARLLSLREMLQATQDRHGPLDTARAFAALVKCSGGGGRAEASSSSSGEGAASSSRDPGASSSSSAPHFLATGLPAEAPGVLLPFTDELRGRKRFAMDLHGRVWLASGWHTLPVADSLHTLIRRVLT</sequence>
<reference evidence="2 3" key="1">
    <citation type="journal article" date="2018" name="Plant J.">
        <title>Genome sequences of Chlorella sorokiniana UTEX 1602 and Micractinium conductrix SAG 241.80: implications to maltose excretion by a green alga.</title>
        <authorList>
            <person name="Arriola M.B."/>
            <person name="Velmurugan N."/>
            <person name="Zhang Y."/>
            <person name="Plunkett M.H."/>
            <person name="Hondzo H."/>
            <person name="Barney B.M."/>
        </authorList>
    </citation>
    <scope>NUCLEOTIDE SEQUENCE [LARGE SCALE GENOMIC DNA]</scope>
    <source>
        <strain evidence="3">UTEX 1602</strain>
    </source>
</reference>
<dbReference type="EMBL" id="LHPG02000005">
    <property type="protein sequence ID" value="PRW58130.1"/>
    <property type="molecule type" value="Genomic_DNA"/>
</dbReference>
<comment type="caution">
    <text evidence="2">The sequence shown here is derived from an EMBL/GenBank/DDBJ whole genome shotgun (WGS) entry which is preliminary data.</text>
</comment>
<evidence type="ECO:0000256" key="1">
    <source>
        <dbReference type="SAM" id="MobiDB-lite"/>
    </source>
</evidence>
<feature type="compositionally biased region" description="Low complexity" evidence="1">
    <location>
        <begin position="111"/>
        <end position="137"/>
    </location>
</feature>
<dbReference type="Proteomes" id="UP000239899">
    <property type="component" value="Unassembled WGS sequence"/>
</dbReference>
<proteinExistence type="predicted"/>
<protein>
    <submittedName>
        <fullName evidence="2">F-box SKIP16-like</fullName>
    </submittedName>
</protein>
<gene>
    <name evidence="2" type="ORF">C2E21_3086</name>
</gene>
<dbReference type="AlphaFoldDB" id="A0A2P6TVP0"/>
<evidence type="ECO:0000313" key="2">
    <source>
        <dbReference type="EMBL" id="PRW58130.1"/>
    </source>
</evidence>